<dbReference type="Gene3D" id="3.20.20.80">
    <property type="entry name" value="Glycosidases"/>
    <property type="match status" value="1"/>
</dbReference>
<feature type="domain" description="GTA TIM-barrel-like" evidence="1">
    <location>
        <begin position="358"/>
        <end position="658"/>
    </location>
</feature>
<dbReference type="InterPro" id="IPR025195">
    <property type="entry name" value="GTA_TIM_dom"/>
</dbReference>
<proteinExistence type="predicted"/>
<feature type="domain" description="Tip attachment protein J" evidence="2">
    <location>
        <begin position="716"/>
        <end position="882"/>
    </location>
</feature>
<dbReference type="Pfam" id="PF13547">
    <property type="entry name" value="GTA_TIM"/>
    <property type="match status" value="1"/>
</dbReference>
<dbReference type="Pfam" id="PF13550">
    <property type="entry name" value="Phage-tail_3"/>
    <property type="match status" value="1"/>
</dbReference>
<accession>A0A917I583</accession>
<comment type="caution">
    <text evidence="4">The sequence shown here is derived from an EMBL/GenBank/DDBJ whole genome shotgun (WGS) entry which is preliminary data.</text>
</comment>
<protein>
    <recommendedName>
        <fullName evidence="6">Tail protein</fullName>
    </recommendedName>
</protein>
<feature type="domain" description="Rcc01698-like C-terminal" evidence="3">
    <location>
        <begin position="973"/>
        <end position="1068"/>
    </location>
</feature>
<sequence>MIWATRFLEEVSYAREGGGGKGLGGSSAPHTTTATYAYYANLAVGLCEGPIAFVRRIWADGREIDRTLYTIRVHAGTETQDPDPLIVAKEGADAAPAYRGLAYVVFERLPLANFGNRVPQLSFEVVRPVGALNARIRSIDVIPGAGAFAYAPTPAGRDRDVSGTLLQNRQQLTHATDWAASMDALQALCPNLDSVSLVVSWFGDDLRAGACTIAPRSELPDGEEGSPDVVVSGLPEAAMRRVSQSEGRPAYGGTPSDAFVIAAIRDLKARGLKVTLYPFVMMDVPAGNALPDPWTGAAGQPPYPWRGRITCAPAPGWPGTVDATAAAAAQVAALFGAAQPGHFTAVDDGVAYAGPDEWTLRRQILHYARLATVAGGVDAFVIGSEFVSLTRVRSAPGVYPAVGKLATLAADVRATLGPASAITYAADWTEYGSHVPAPGELRFPLDPLWASPAISHVGVDLWAPLGDWRDEPGHADEALGRNGADPAYLAANVAGGEGFDWFYADEAGRAAQTRLPIADGAYGKPWVYRPKDLAGWWSSAHVERVGGVELGAPTAWVPRSKPIRLMECGCPAVDKGANGPNAFPDPKSSAAQLPPFSRGFRNDLVQNRAIAALLDRFDPAGPQAATANPVSPLYGGRMVDPAAITLWCWDARPFPAFPSRNDVWADGSAWETGHWLTGRLEGMPLEDLLRALLRDWDLPPAAAVAVDGFLDGYVVDRPMSLRAAAEPLAAVFGFDAAASGGAVRFLDRSAVGAPITLDADNLVPDRDGALVRSTRVQEAELPREVALGFVDAEGEFPRASVLSRRLEGGSRRDVQVEAAIVLPRAEAGRLADRVLHDAWIGRETAQFSARPGLIALEVGDCVRLPRGPDSPPGGLYRITRIRDAEQRDVEARAVNPAVFAAPARPFGRRPATSRRAGGRPFATTLDLALPGSVDPVLQWLAVAADPWPGTLAVWRSVSGESFDLLAFVEAPSPIGRLAAPLAAGPPDRWDRAAALEVRWPTGAPPSALDATALSAATAVAVQGVGGAWEAIAFGRADLVGPSRWRLSRLLRGLGGSRVAGAPLGALVVALDGSLTRLAEGAGALGRAYQYRVGPAARGAGDAAALSFSAAVSGQALRPLAPVRPTARRTPAGVILRWLRQGRVDADAWEPVDIPLGEDREAYEVQILRDGMALRTLAATQESILYATADEAADFGAQQASLSVSIRQLSATVGAGAPLEATVQVK</sequence>
<name>A0A917I583_9HYPH</name>
<evidence type="ECO:0000259" key="2">
    <source>
        <dbReference type="Pfam" id="PF13550"/>
    </source>
</evidence>
<dbReference type="Proteomes" id="UP000603912">
    <property type="component" value="Unassembled WGS sequence"/>
</dbReference>
<evidence type="ECO:0000313" key="4">
    <source>
        <dbReference type="EMBL" id="GGH13955.1"/>
    </source>
</evidence>
<dbReference type="InterPro" id="IPR056490">
    <property type="entry name" value="Rcc01698_C"/>
</dbReference>
<reference evidence="4" key="1">
    <citation type="journal article" date="2014" name="Int. J. Syst. Evol. Microbiol.">
        <title>Complete genome sequence of Corynebacterium casei LMG S-19264T (=DSM 44701T), isolated from a smear-ripened cheese.</title>
        <authorList>
            <consortium name="US DOE Joint Genome Institute (JGI-PGF)"/>
            <person name="Walter F."/>
            <person name="Albersmeier A."/>
            <person name="Kalinowski J."/>
            <person name="Ruckert C."/>
        </authorList>
    </citation>
    <scope>NUCLEOTIDE SEQUENCE</scope>
    <source>
        <strain evidence="4">CGMCC 1.12214</strain>
    </source>
</reference>
<evidence type="ECO:0008006" key="6">
    <source>
        <dbReference type="Google" id="ProtNLM"/>
    </source>
</evidence>
<gene>
    <name evidence="4" type="ORF">GCM10007036_12910</name>
</gene>
<evidence type="ECO:0000259" key="3">
    <source>
        <dbReference type="Pfam" id="PF23666"/>
    </source>
</evidence>
<organism evidence="4 5">
    <name type="scientific">Alsobacter metallidurans</name>
    <dbReference type="NCBI Taxonomy" id="340221"/>
    <lineage>
        <taxon>Bacteria</taxon>
        <taxon>Pseudomonadati</taxon>
        <taxon>Pseudomonadota</taxon>
        <taxon>Alphaproteobacteria</taxon>
        <taxon>Hyphomicrobiales</taxon>
        <taxon>Alsobacteraceae</taxon>
        <taxon>Alsobacter</taxon>
    </lineage>
</organism>
<dbReference type="EMBL" id="BMES01000001">
    <property type="protein sequence ID" value="GGH13955.1"/>
    <property type="molecule type" value="Genomic_DNA"/>
</dbReference>
<evidence type="ECO:0000313" key="5">
    <source>
        <dbReference type="Proteomes" id="UP000603912"/>
    </source>
</evidence>
<evidence type="ECO:0000259" key="1">
    <source>
        <dbReference type="Pfam" id="PF13547"/>
    </source>
</evidence>
<dbReference type="AlphaFoldDB" id="A0A917I583"/>
<reference evidence="4" key="2">
    <citation type="submission" date="2020-09" db="EMBL/GenBank/DDBJ databases">
        <authorList>
            <person name="Sun Q."/>
            <person name="Zhou Y."/>
        </authorList>
    </citation>
    <scope>NUCLEOTIDE SEQUENCE</scope>
    <source>
        <strain evidence="4">CGMCC 1.12214</strain>
    </source>
</reference>
<dbReference type="InterPro" id="IPR032876">
    <property type="entry name" value="J_dom"/>
</dbReference>
<dbReference type="CDD" id="cd19607">
    <property type="entry name" value="GTA_TIM-barrel-like"/>
    <property type="match status" value="1"/>
</dbReference>
<dbReference type="Pfam" id="PF23666">
    <property type="entry name" value="Rcc01698_C"/>
    <property type="match status" value="1"/>
</dbReference>
<keyword evidence="5" id="KW-1185">Reference proteome</keyword>